<dbReference type="PANTHER" id="PTHR36062">
    <property type="entry name" value="OS01G0687300 PROTEIN"/>
    <property type="match status" value="1"/>
</dbReference>
<evidence type="ECO:0000256" key="1">
    <source>
        <dbReference type="SAM" id="MobiDB-lite"/>
    </source>
</evidence>
<dbReference type="Proteomes" id="UP000593562">
    <property type="component" value="Unassembled WGS sequence"/>
</dbReference>
<evidence type="ECO:0000313" key="3">
    <source>
        <dbReference type="Proteomes" id="UP000593562"/>
    </source>
</evidence>
<feature type="region of interest" description="Disordered" evidence="1">
    <location>
        <begin position="136"/>
        <end position="156"/>
    </location>
</feature>
<dbReference type="InterPro" id="IPR037476">
    <property type="entry name" value="PCH1"/>
</dbReference>
<dbReference type="OrthoDB" id="649277at2759"/>
<feature type="region of interest" description="Disordered" evidence="1">
    <location>
        <begin position="433"/>
        <end position="487"/>
    </location>
</feature>
<feature type="compositionally biased region" description="Polar residues" evidence="1">
    <location>
        <begin position="136"/>
        <end position="153"/>
    </location>
</feature>
<dbReference type="InParanoid" id="A0A7J7DH74"/>
<comment type="caution">
    <text evidence="2">The sequence shown here is derived from an EMBL/GenBank/DDBJ whole genome shotgun (WGS) entry which is preliminary data.</text>
</comment>
<dbReference type="PANTHER" id="PTHR36062:SF1">
    <property type="entry name" value="OS01G0687300 PROTEIN"/>
    <property type="match status" value="1"/>
</dbReference>
<feature type="compositionally biased region" description="Polar residues" evidence="1">
    <location>
        <begin position="433"/>
        <end position="448"/>
    </location>
</feature>
<evidence type="ECO:0000313" key="2">
    <source>
        <dbReference type="EMBL" id="KAF5745725.1"/>
    </source>
</evidence>
<organism evidence="2 3">
    <name type="scientific">Tripterygium wilfordii</name>
    <name type="common">Thunder God vine</name>
    <dbReference type="NCBI Taxonomy" id="458696"/>
    <lineage>
        <taxon>Eukaryota</taxon>
        <taxon>Viridiplantae</taxon>
        <taxon>Streptophyta</taxon>
        <taxon>Embryophyta</taxon>
        <taxon>Tracheophyta</taxon>
        <taxon>Spermatophyta</taxon>
        <taxon>Magnoliopsida</taxon>
        <taxon>eudicotyledons</taxon>
        <taxon>Gunneridae</taxon>
        <taxon>Pentapetalae</taxon>
        <taxon>rosids</taxon>
        <taxon>fabids</taxon>
        <taxon>Celastrales</taxon>
        <taxon>Celastraceae</taxon>
        <taxon>Tripterygium</taxon>
    </lineage>
</organism>
<accession>A0A7J7DH74</accession>
<evidence type="ECO:0008006" key="4">
    <source>
        <dbReference type="Google" id="ProtNLM"/>
    </source>
</evidence>
<gene>
    <name evidence="2" type="ORF">HS088_TW07G01317</name>
</gene>
<dbReference type="EMBL" id="JAAARO010000007">
    <property type="protein sequence ID" value="KAF5745725.1"/>
    <property type="molecule type" value="Genomic_DNA"/>
</dbReference>
<sequence>MSNHKSGEMTGQPLHPNQSVWMAHWTSTNTKSASPAHQRLLHYEPKGDDHKTMSCPLLTGPVASTDCSKHGLDFKEFGKVKTNYHMNDSLTTGSKKSRNEIFNPFPMFNVSKDSMFDAKSDQTPLRHQIRFRLNNSPDSGFISSPGRTENKLSSLPACAPPEIGTSSRECLFQSEGITKYLEQQFIPVKTLGKDSSAASSSSHDDFTRSATKIVPYGMNRSETSVKSLLHREEEINQSSSVIASKERFKNNDYNGHSSLFVKEKPIHNEATLLVRDLSPSNSEAADFLGEQRQNTKNNYGLGLFPSRSNSLEKTESENLYQWYSVPKLPCSVRDEETMRICTAEDSTEESSRGPPFFSQTTHHFLITKKTDINVSDGSQMFKESMVSSKCKGKVVGELLSLSPDLSFQVPRGVKLQALDGCTQIERKGITGSVETSAVQIRNESSAETDTMDMNPLRENDVSGMASSSSNKGVLQKSPKAQAATASGREEIGDGVLNMNQQPPALAGVVSLSNDRETSTSRTQSLNVDQLFSHAEQHTNSKFCAYHGELGPEPSSRWVKRLKSSASGSFDYGTKSLKMEEASSQRKVHNLFGKMSKRSITDSADLQMGKRHGKHPMLLDQTILPLGNSGSSSNDLLGKSDITLSHPWIQRWCRHQATSPKTTAEAPVMCEPQRSKATAFEYQKKKFPSIAAMALMAKTMTGFQPCEFINKGPVVVWNS</sequence>
<dbReference type="GO" id="GO:0010099">
    <property type="term" value="P:regulation of photomorphogenesis"/>
    <property type="evidence" value="ECO:0007669"/>
    <property type="project" value="InterPro"/>
</dbReference>
<dbReference type="AlphaFoldDB" id="A0A7J7DH74"/>
<proteinExistence type="predicted"/>
<protein>
    <recommendedName>
        <fullName evidence="4">F-box protein</fullName>
    </recommendedName>
</protein>
<keyword evidence="3" id="KW-1185">Reference proteome</keyword>
<name>A0A7J7DH74_TRIWF</name>
<reference evidence="2 3" key="1">
    <citation type="journal article" date="2020" name="Nat. Commun.">
        <title>Genome of Tripterygium wilfordii and identification of cytochrome P450 involved in triptolide biosynthesis.</title>
        <authorList>
            <person name="Tu L."/>
            <person name="Su P."/>
            <person name="Zhang Z."/>
            <person name="Gao L."/>
            <person name="Wang J."/>
            <person name="Hu T."/>
            <person name="Zhou J."/>
            <person name="Zhang Y."/>
            <person name="Zhao Y."/>
            <person name="Liu Y."/>
            <person name="Song Y."/>
            <person name="Tong Y."/>
            <person name="Lu Y."/>
            <person name="Yang J."/>
            <person name="Xu C."/>
            <person name="Jia M."/>
            <person name="Peters R.J."/>
            <person name="Huang L."/>
            <person name="Gao W."/>
        </authorList>
    </citation>
    <scope>NUCLEOTIDE SEQUENCE [LARGE SCALE GENOMIC DNA]</scope>
    <source>
        <strain evidence="3">cv. XIE 37</strain>
        <tissue evidence="2">Leaf</tissue>
    </source>
</reference>